<keyword evidence="5 8" id="KW-0378">Hydrolase</keyword>
<comment type="cofactor">
    <cofactor evidence="1 8">
        <name>Mg(2+)</name>
        <dbReference type="ChEBI" id="CHEBI:18420"/>
    </cofactor>
</comment>
<dbReference type="InterPro" id="IPR022907">
    <property type="entry name" value="VapC_family"/>
</dbReference>
<evidence type="ECO:0000313" key="11">
    <source>
        <dbReference type="Proteomes" id="UP000050501"/>
    </source>
</evidence>
<evidence type="ECO:0000256" key="1">
    <source>
        <dbReference type="ARBA" id="ARBA00001946"/>
    </source>
</evidence>
<dbReference type="GO" id="GO:0090729">
    <property type="term" value="F:toxin activity"/>
    <property type="evidence" value="ECO:0007669"/>
    <property type="project" value="UniProtKB-KW"/>
</dbReference>
<dbReference type="GO" id="GO:0016787">
    <property type="term" value="F:hydrolase activity"/>
    <property type="evidence" value="ECO:0007669"/>
    <property type="project" value="UniProtKB-KW"/>
</dbReference>
<dbReference type="EC" id="3.1.-.-" evidence="8"/>
<evidence type="ECO:0000256" key="5">
    <source>
        <dbReference type="ARBA" id="ARBA00022801"/>
    </source>
</evidence>
<comment type="caution">
    <text evidence="10">The sequence shown here is derived from an EMBL/GenBank/DDBJ whole genome shotgun (WGS) entry which is preliminary data.</text>
</comment>
<dbReference type="GO" id="GO:0004540">
    <property type="term" value="F:RNA nuclease activity"/>
    <property type="evidence" value="ECO:0007669"/>
    <property type="project" value="InterPro"/>
</dbReference>
<keyword evidence="2 8" id="KW-1277">Toxin-antitoxin system</keyword>
<dbReference type="Pfam" id="PF01850">
    <property type="entry name" value="PIN"/>
    <property type="match status" value="1"/>
</dbReference>
<dbReference type="Gene3D" id="3.40.50.1010">
    <property type="entry name" value="5'-nuclease"/>
    <property type="match status" value="1"/>
</dbReference>
<keyword evidence="3 8" id="KW-0540">Nuclease</keyword>
<protein>
    <recommendedName>
        <fullName evidence="8">Ribonuclease VapC</fullName>
        <shortName evidence="8">RNase VapC</shortName>
        <ecNumber evidence="8">3.1.-.-</ecNumber>
    </recommendedName>
    <alternativeName>
        <fullName evidence="8">Toxin VapC</fullName>
    </alternativeName>
</protein>
<name>A0A0N8GMM3_9CHLR</name>
<evidence type="ECO:0000256" key="2">
    <source>
        <dbReference type="ARBA" id="ARBA00022649"/>
    </source>
</evidence>
<keyword evidence="4 8" id="KW-0479">Metal-binding</keyword>
<dbReference type="RefSeq" id="WP_062417143.1">
    <property type="nucleotide sequence ID" value="NZ_DF967974.1"/>
</dbReference>
<proteinExistence type="inferred from homology"/>
<dbReference type="InterPro" id="IPR002716">
    <property type="entry name" value="PIN_dom"/>
</dbReference>
<dbReference type="HAMAP" id="MF_00265">
    <property type="entry name" value="VapC_Nob1"/>
    <property type="match status" value="1"/>
</dbReference>
<gene>
    <name evidence="8" type="primary">vapC</name>
    <name evidence="10" type="ORF">ADN01_17890</name>
</gene>
<keyword evidence="11" id="KW-1185">Reference proteome</keyword>
<evidence type="ECO:0000256" key="7">
    <source>
        <dbReference type="ARBA" id="ARBA00038093"/>
    </source>
</evidence>
<dbReference type="OrthoDB" id="9815354at2"/>
<evidence type="ECO:0000259" key="9">
    <source>
        <dbReference type="Pfam" id="PF01850"/>
    </source>
</evidence>
<comment type="similarity">
    <text evidence="7 8">Belongs to the PINc/VapC protein family.</text>
</comment>
<evidence type="ECO:0000256" key="6">
    <source>
        <dbReference type="ARBA" id="ARBA00022842"/>
    </source>
</evidence>
<accession>A0A0N8GMM3</accession>
<dbReference type="EMBL" id="LGCM01000065">
    <property type="protein sequence ID" value="KPL75698.1"/>
    <property type="molecule type" value="Genomic_DNA"/>
</dbReference>
<comment type="function">
    <text evidence="8">Toxic component of a toxin-antitoxin (TA) system. An RNase.</text>
</comment>
<keyword evidence="6 8" id="KW-0460">Magnesium</keyword>
<dbReference type="SUPFAM" id="SSF88723">
    <property type="entry name" value="PIN domain-like"/>
    <property type="match status" value="1"/>
</dbReference>
<dbReference type="AlphaFoldDB" id="A0A0N8GMM3"/>
<evidence type="ECO:0000313" key="10">
    <source>
        <dbReference type="EMBL" id="KPL75698.1"/>
    </source>
</evidence>
<reference evidence="10 11" key="1">
    <citation type="submission" date="2015-07" db="EMBL/GenBank/DDBJ databases">
        <title>Genome sequence of Levilinea saccharolytica DSM 16555.</title>
        <authorList>
            <person name="Hemp J."/>
            <person name="Ward L.M."/>
            <person name="Pace L.A."/>
            <person name="Fischer W.W."/>
        </authorList>
    </citation>
    <scope>NUCLEOTIDE SEQUENCE [LARGE SCALE GENOMIC DNA]</scope>
    <source>
        <strain evidence="10 11">KIBI-1</strain>
    </source>
</reference>
<evidence type="ECO:0000256" key="3">
    <source>
        <dbReference type="ARBA" id="ARBA00022722"/>
    </source>
</evidence>
<evidence type="ECO:0000256" key="8">
    <source>
        <dbReference type="HAMAP-Rule" id="MF_00265"/>
    </source>
</evidence>
<dbReference type="InterPro" id="IPR050556">
    <property type="entry name" value="Type_II_TA_system_RNase"/>
</dbReference>
<feature type="binding site" evidence="8">
    <location>
        <position position="6"/>
    </location>
    <ligand>
        <name>Mg(2+)</name>
        <dbReference type="ChEBI" id="CHEBI:18420"/>
    </ligand>
</feature>
<feature type="binding site" evidence="8">
    <location>
        <position position="105"/>
    </location>
    <ligand>
        <name>Mg(2+)</name>
        <dbReference type="ChEBI" id="CHEBI:18420"/>
    </ligand>
</feature>
<dbReference type="PANTHER" id="PTHR33653:SF1">
    <property type="entry name" value="RIBONUCLEASE VAPC2"/>
    <property type="match status" value="1"/>
</dbReference>
<feature type="domain" description="PIN" evidence="9">
    <location>
        <begin position="3"/>
        <end position="124"/>
    </location>
</feature>
<keyword evidence="8" id="KW-0800">Toxin</keyword>
<sequence>MNYLLDTCVLSEFTRRQPDARVVAWLDAMNEEQLFISAVTIGEVQRGIQRLPDSRRKTELAVWMDNGLTARFAGRIVSIDATTMYLWGSLVARLEAAGQPIGVMDSLILASAVQNNLIIVTRNTADFTPSGAQVINPWG</sequence>
<dbReference type="PANTHER" id="PTHR33653">
    <property type="entry name" value="RIBONUCLEASE VAPC2"/>
    <property type="match status" value="1"/>
</dbReference>
<dbReference type="InterPro" id="IPR029060">
    <property type="entry name" value="PIN-like_dom_sf"/>
</dbReference>
<dbReference type="CDD" id="cd18746">
    <property type="entry name" value="PIN_VapC4-5_FitB-like"/>
    <property type="match status" value="1"/>
</dbReference>
<evidence type="ECO:0000256" key="4">
    <source>
        <dbReference type="ARBA" id="ARBA00022723"/>
    </source>
</evidence>
<dbReference type="GO" id="GO:0000287">
    <property type="term" value="F:magnesium ion binding"/>
    <property type="evidence" value="ECO:0007669"/>
    <property type="project" value="UniProtKB-UniRule"/>
</dbReference>
<dbReference type="STRING" id="229921.ADN01_17890"/>
<organism evidence="10 11">
    <name type="scientific">Levilinea saccharolytica</name>
    <dbReference type="NCBI Taxonomy" id="229921"/>
    <lineage>
        <taxon>Bacteria</taxon>
        <taxon>Bacillati</taxon>
        <taxon>Chloroflexota</taxon>
        <taxon>Anaerolineae</taxon>
        <taxon>Anaerolineales</taxon>
        <taxon>Anaerolineaceae</taxon>
        <taxon>Levilinea</taxon>
    </lineage>
</organism>
<dbReference type="Proteomes" id="UP000050501">
    <property type="component" value="Unassembled WGS sequence"/>
</dbReference>